<dbReference type="Gene3D" id="1.20.1250.20">
    <property type="entry name" value="MFS general substrate transporter like domains"/>
    <property type="match status" value="2"/>
</dbReference>
<feature type="transmembrane region" description="Helical" evidence="1">
    <location>
        <begin position="126"/>
        <end position="154"/>
    </location>
</feature>
<feature type="transmembrane region" description="Helical" evidence="1">
    <location>
        <begin position="293"/>
        <end position="315"/>
    </location>
</feature>
<sequence length="452" mass="50335">MANEPEQRAQHEPEVMTPQIPRAWPFKNIFYGWAIVWAGFIASFGMVPMFGPVLGVFFEPIQAELGWSRTEMSFAFTLGSMTSSIFTFLFGRVIDRYGSRAIVVIAGVVIFFAMIGISFMQAPWQFWILFGLGRGSALGGIQIGGGIAIANWFVKKRPRAAAIRQSGLRAGQATFPMLIAAILLFTGWREAWRILALLTAIIIIVPSVTYLRRRPEDLGLYPDGEQPLDDTAEAPRGFRRDIRDISWTLKEARRTRAFWMILVFVSVDRFALGAINLHLVINFQDQGLSAFQAASILTIFATTSAITGVPWGFVFEKMHIRYNAMLISFLLFLSMGLLLIADNYFLGILFGFAFGFAVGGSSIVENLLWADFFGRRHLGEIRGFSAPFRFLSPTGPTITGFIHDQTGSYRIAYSIFAGIFFLMFLAMSFATPPVRKADQPKIEESETPAAGA</sequence>
<feature type="transmembrane region" description="Helical" evidence="1">
    <location>
        <begin position="411"/>
        <end position="430"/>
    </location>
</feature>
<feature type="transmembrane region" description="Helical" evidence="1">
    <location>
        <begin position="191"/>
        <end position="211"/>
    </location>
</feature>
<proteinExistence type="predicted"/>
<feature type="transmembrane region" description="Helical" evidence="1">
    <location>
        <begin position="166"/>
        <end position="185"/>
    </location>
</feature>
<feature type="transmembrane region" description="Helical" evidence="1">
    <location>
        <begin position="257"/>
        <end position="281"/>
    </location>
</feature>
<feature type="transmembrane region" description="Helical" evidence="1">
    <location>
        <begin position="322"/>
        <end position="341"/>
    </location>
</feature>
<dbReference type="InterPro" id="IPR011701">
    <property type="entry name" value="MFS"/>
</dbReference>
<organism evidence="3">
    <name type="scientific">uncultured marine thaumarchaeote KM3_66_E06</name>
    <dbReference type="NCBI Taxonomy" id="1456228"/>
    <lineage>
        <taxon>Archaea</taxon>
        <taxon>Nitrososphaerota</taxon>
        <taxon>environmental samples</taxon>
    </lineage>
</organism>
<dbReference type="AlphaFoldDB" id="A0A075HJQ8"/>
<dbReference type="InterPro" id="IPR020846">
    <property type="entry name" value="MFS_dom"/>
</dbReference>
<name>A0A075HJQ8_9ARCH</name>
<feature type="domain" description="Major facilitator superfamily (MFS) profile" evidence="2">
    <location>
        <begin position="31"/>
        <end position="435"/>
    </location>
</feature>
<dbReference type="PROSITE" id="PS50850">
    <property type="entry name" value="MFS"/>
    <property type="match status" value="1"/>
</dbReference>
<keyword evidence="1" id="KW-1133">Transmembrane helix</keyword>
<evidence type="ECO:0000313" key="3">
    <source>
        <dbReference type="EMBL" id="AIF14183.1"/>
    </source>
</evidence>
<keyword evidence="1" id="KW-0812">Transmembrane</keyword>
<keyword evidence="1" id="KW-0472">Membrane</keyword>
<dbReference type="GO" id="GO:0022857">
    <property type="term" value="F:transmembrane transporter activity"/>
    <property type="evidence" value="ECO:0007669"/>
    <property type="project" value="InterPro"/>
</dbReference>
<dbReference type="SUPFAM" id="SSF103473">
    <property type="entry name" value="MFS general substrate transporter"/>
    <property type="match status" value="1"/>
</dbReference>
<dbReference type="EMBL" id="KF900994">
    <property type="protein sequence ID" value="AIF14183.1"/>
    <property type="molecule type" value="Genomic_DNA"/>
</dbReference>
<feature type="transmembrane region" description="Helical" evidence="1">
    <location>
        <begin position="101"/>
        <end position="120"/>
    </location>
</feature>
<dbReference type="InterPro" id="IPR036259">
    <property type="entry name" value="MFS_trans_sf"/>
</dbReference>
<evidence type="ECO:0000259" key="2">
    <source>
        <dbReference type="PROSITE" id="PS50850"/>
    </source>
</evidence>
<feature type="transmembrane region" description="Helical" evidence="1">
    <location>
        <begin position="74"/>
        <end position="94"/>
    </location>
</feature>
<dbReference type="PANTHER" id="PTHR11360">
    <property type="entry name" value="MONOCARBOXYLATE TRANSPORTER"/>
    <property type="match status" value="1"/>
</dbReference>
<feature type="transmembrane region" description="Helical" evidence="1">
    <location>
        <begin position="347"/>
        <end position="368"/>
    </location>
</feature>
<feature type="transmembrane region" description="Helical" evidence="1">
    <location>
        <begin position="30"/>
        <end position="54"/>
    </location>
</feature>
<evidence type="ECO:0000256" key="1">
    <source>
        <dbReference type="SAM" id="Phobius"/>
    </source>
</evidence>
<protein>
    <submittedName>
        <fullName evidence="3">Major facilitator superfamily protein</fullName>
    </submittedName>
</protein>
<dbReference type="InterPro" id="IPR050327">
    <property type="entry name" value="Proton-linked_MCT"/>
</dbReference>
<dbReference type="Pfam" id="PF07690">
    <property type="entry name" value="MFS_1"/>
    <property type="match status" value="2"/>
</dbReference>
<reference evidence="3" key="1">
    <citation type="journal article" date="2014" name="Genome Biol. Evol.">
        <title>Pangenome evidence for extensive interdomain horizontal transfer affecting lineage core and shell genes in uncultured planktonic thaumarchaeota and euryarchaeota.</title>
        <authorList>
            <person name="Deschamps P."/>
            <person name="Zivanovic Y."/>
            <person name="Moreira D."/>
            <person name="Rodriguez-Valera F."/>
            <person name="Lopez-Garcia P."/>
        </authorList>
    </citation>
    <scope>NUCLEOTIDE SEQUENCE</scope>
</reference>
<accession>A0A075HJQ8</accession>